<dbReference type="GO" id="GO:0002949">
    <property type="term" value="P:tRNA threonylcarbamoyladenosine modification"/>
    <property type="evidence" value="ECO:0007669"/>
    <property type="project" value="UniProtKB-ARBA"/>
</dbReference>
<evidence type="ECO:0000256" key="9">
    <source>
        <dbReference type="ARBA" id="ARBA00022741"/>
    </source>
</evidence>
<evidence type="ECO:0000256" key="2">
    <source>
        <dbReference type="ARBA" id="ARBA00007663"/>
    </source>
</evidence>
<dbReference type="Pfam" id="PF01300">
    <property type="entry name" value="Sua5_yciO_yrdC"/>
    <property type="match status" value="1"/>
</dbReference>
<dbReference type="EC" id="2.7.7.87" evidence="3 14"/>
<keyword evidence="9 14" id="KW-0547">Nucleotide-binding</keyword>
<dbReference type="Gene3D" id="3.40.50.11030">
    <property type="entry name" value="Threonylcarbamoyl-AMP synthase, C-terminal domain"/>
    <property type="match status" value="1"/>
</dbReference>
<dbReference type="Pfam" id="PF03481">
    <property type="entry name" value="Sua5_C"/>
    <property type="match status" value="1"/>
</dbReference>
<dbReference type="RefSeq" id="XP_031024216.1">
    <property type="nucleotide sequence ID" value="XM_031169740.1"/>
</dbReference>
<dbReference type="GO" id="GO:0005737">
    <property type="term" value="C:cytoplasm"/>
    <property type="evidence" value="ECO:0007669"/>
    <property type="project" value="UniProtKB-SubCell"/>
</dbReference>
<dbReference type="GO" id="GO:0003725">
    <property type="term" value="F:double-stranded RNA binding"/>
    <property type="evidence" value="ECO:0007669"/>
    <property type="project" value="UniProtKB-UniRule"/>
</dbReference>
<dbReference type="AlphaFoldDB" id="A0A507C4X7"/>
<dbReference type="InterPro" id="IPR017945">
    <property type="entry name" value="DHBP_synth_RibB-like_a/b_dom"/>
</dbReference>
<feature type="binding site" evidence="15">
    <location>
        <position position="195"/>
    </location>
    <ligand>
        <name>ATP</name>
        <dbReference type="ChEBI" id="CHEBI:30616"/>
    </ligand>
</feature>
<dbReference type="PROSITE" id="PS51163">
    <property type="entry name" value="YRDC"/>
    <property type="match status" value="1"/>
</dbReference>
<feature type="binding site" evidence="15">
    <location>
        <position position="187"/>
    </location>
    <ligand>
        <name>ATP</name>
        <dbReference type="ChEBI" id="CHEBI:30616"/>
    </ligand>
</feature>
<dbReference type="Gene3D" id="3.90.870.10">
    <property type="entry name" value="DHBP synthase"/>
    <property type="match status" value="1"/>
</dbReference>
<dbReference type="GO" id="GO:0000049">
    <property type="term" value="F:tRNA binding"/>
    <property type="evidence" value="ECO:0007669"/>
    <property type="project" value="TreeGrafter"/>
</dbReference>
<dbReference type="InterPro" id="IPR005145">
    <property type="entry name" value="Sua5_C"/>
</dbReference>
<feature type="binding site" evidence="15">
    <location>
        <position position="99"/>
    </location>
    <ligand>
        <name>ATP</name>
        <dbReference type="ChEBI" id="CHEBI:30616"/>
    </ligand>
</feature>
<evidence type="ECO:0000256" key="4">
    <source>
        <dbReference type="ARBA" id="ARBA00015492"/>
    </source>
</evidence>
<feature type="binding site" evidence="15">
    <location>
        <position position="185"/>
    </location>
    <ligand>
        <name>L-threonine</name>
        <dbReference type="ChEBI" id="CHEBI:57926"/>
    </ligand>
</feature>
<keyword evidence="7 14" id="KW-0819">tRNA processing</keyword>
<comment type="catalytic activity">
    <reaction evidence="12 14">
        <text>L-threonine + hydrogencarbonate + ATP = L-threonylcarbamoyladenylate + diphosphate + H2O</text>
        <dbReference type="Rhea" id="RHEA:36407"/>
        <dbReference type="ChEBI" id="CHEBI:15377"/>
        <dbReference type="ChEBI" id="CHEBI:17544"/>
        <dbReference type="ChEBI" id="CHEBI:30616"/>
        <dbReference type="ChEBI" id="CHEBI:33019"/>
        <dbReference type="ChEBI" id="CHEBI:57926"/>
        <dbReference type="ChEBI" id="CHEBI:73682"/>
        <dbReference type="EC" id="2.7.7.87"/>
    </reaction>
</comment>
<comment type="similarity">
    <text evidence="2 14">Belongs to the SUA5 family.</text>
</comment>
<keyword evidence="19" id="KW-1185">Reference proteome</keyword>
<dbReference type="SUPFAM" id="SSF55821">
    <property type="entry name" value="YrdC/RibB"/>
    <property type="match status" value="1"/>
</dbReference>
<evidence type="ECO:0000256" key="3">
    <source>
        <dbReference type="ARBA" id="ARBA00012584"/>
    </source>
</evidence>
<proteinExistence type="inferred from homology"/>
<feature type="binding site" evidence="15">
    <location>
        <position position="103"/>
    </location>
    <ligand>
        <name>ATP</name>
        <dbReference type="ChEBI" id="CHEBI:30616"/>
    </ligand>
</feature>
<feature type="binding site" evidence="15">
    <location>
        <position position="283"/>
    </location>
    <ligand>
        <name>ATP</name>
        <dbReference type="ChEBI" id="CHEBI:30616"/>
    </ligand>
</feature>
<dbReference type="FunFam" id="3.90.870.10:FF:000008">
    <property type="entry name" value="Threonylcarbamoyl-AMP synthase"/>
    <property type="match status" value="1"/>
</dbReference>
<dbReference type="PANTHER" id="PTHR17490">
    <property type="entry name" value="SUA5"/>
    <property type="match status" value="1"/>
</dbReference>
<comment type="function">
    <text evidence="13">Required for the formation of a threonylcarbamoyl group on adenosine at position 37 (t(6)A37) in tRNAs that read codons beginning with adenine. Likely catalyzes the conversion of L-threonine, HCO(3)(-)/CO(2) and ATP to give threonylcarbamoyl-AMP (TC-AMP) as the acyladenylate intermediate, with the release of diphosphate. Required for normal translation, by ensuring translation fidelity at the level of codon recognition, appropriate translation initiation selection and maintenance of reading frame. Also involved in telomere replication. Binds to single-stranded telomeric (ssTG) DNA and positively regulates telomere length.</text>
</comment>
<evidence type="ECO:0000256" key="11">
    <source>
        <dbReference type="ARBA" id="ARBA00029774"/>
    </source>
</evidence>
<dbReference type="InterPro" id="IPR006070">
    <property type="entry name" value="Sua5-like_dom"/>
</dbReference>
<gene>
    <name evidence="18" type="ORF">SmJEL517_g03812</name>
</gene>
<dbReference type="InterPro" id="IPR038385">
    <property type="entry name" value="Sua5/YwlC_C"/>
</dbReference>
<dbReference type="PIRSF" id="PIRSF004930">
    <property type="entry name" value="Tln_factor_SUA5"/>
    <property type="match status" value="1"/>
</dbReference>
<reference evidence="18 19" key="1">
    <citation type="journal article" date="2019" name="Sci. Rep.">
        <title>Comparative genomics of chytrid fungi reveal insights into the obligate biotrophic and pathogenic lifestyle of Synchytrium endobioticum.</title>
        <authorList>
            <person name="van de Vossenberg B.T.L.H."/>
            <person name="Warris S."/>
            <person name="Nguyen H.D.T."/>
            <person name="van Gent-Pelzer M.P.E."/>
            <person name="Joly D.L."/>
            <person name="van de Geest H.C."/>
            <person name="Bonants P.J.M."/>
            <person name="Smith D.S."/>
            <person name="Levesque C.A."/>
            <person name="van der Lee T.A.J."/>
        </authorList>
    </citation>
    <scope>NUCLEOTIDE SEQUENCE [LARGE SCALE GENOMIC DNA]</scope>
    <source>
        <strain evidence="18 19">JEL517</strain>
    </source>
</reference>
<evidence type="ECO:0000256" key="8">
    <source>
        <dbReference type="ARBA" id="ARBA00022695"/>
    </source>
</evidence>
<evidence type="ECO:0000256" key="6">
    <source>
        <dbReference type="ARBA" id="ARBA00022679"/>
    </source>
</evidence>
<comment type="subcellular location">
    <subcellularLocation>
        <location evidence="1 14">Cytoplasm</location>
    </subcellularLocation>
</comment>
<organism evidence="18 19">
    <name type="scientific">Synchytrium microbalum</name>
    <dbReference type="NCBI Taxonomy" id="1806994"/>
    <lineage>
        <taxon>Eukaryota</taxon>
        <taxon>Fungi</taxon>
        <taxon>Fungi incertae sedis</taxon>
        <taxon>Chytridiomycota</taxon>
        <taxon>Chytridiomycota incertae sedis</taxon>
        <taxon>Chytridiomycetes</taxon>
        <taxon>Synchytriales</taxon>
        <taxon>Synchytriaceae</taxon>
        <taxon>Synchytrium</taxon>
    </lineage>
</organism>
<evidence type="ECO:0000256" key="14">
    <source>
        <dbReference type="PIRNR" id="PIRNR004930"/>
    </source>
</evidence>
<dbReference type="PANTHER" id="PTHR17490:SF16">
    <property type="entry name" value="THREONYLCARBAMOYL-AMP SYNTHASE"/>
    <property type="match status" value="1"/>
</dbReference>
<keyword evidence="8 14" id="KW-0548">Nucleotidyltransferase</keyword>
<keyword evidence="5 14" id="KW-0963">Cytoplasm</keyword>
<evidence type="ECO:0000313" key="19">
    <source>
        <dbReference type="Proteomes" id="UP000319731"/>
    </source>
</evidence>
<dbReference type="InterPro" id="IPR050156">
    <property type="entry name" value="TC-AMP_synthase_SUA5"/>
</dbReference>
<evidence type="ECO:0000256" key="15">
    <source>
        <dbReference type="PIRSR" id="PIRSR004930-1"/>
    </source>
</evidence>
<feature type="binding site" evidence="15">
    <location>
        <position position="165"/>
    </location>
    <ligand>
        <name>L-threonine</name>
        <dbReference type="ChEBI" id="CHEBI:57926"/>
    </ligand>
</feature>
<dbReference type="GO" id="GO:0005524">
    <property type="term" value="F:ATP binding"/>
    <property type="evidence" value="ECO:0007669"/>
    <property type="project" value="UniProtKB-UniRule"/>
</dbReference>
<dbReference type="InterPro" id="IPR010923">
    <property type="entry name" value="T(6)A37_SUA5"/>
</dbReference>
<dbReference type="OrthoDB" id="412787at2759"/>
<keyword evidence="10 14" id="KW-0067">ATP-binding</keyword>
<dbReference type="GO" id="GO:0061710">
    <property type="term" value="F:L-threonylcarbamoyladenylate synthase"/>
    <property type="evidence" value="ECO:0007669"/>
    <property type="project" value="UniProtKB-EC"/>
</dbReference>
<feature type="compositionally biased region" description="Low complexity" evidence="16">
    <location>
        <begin position="40"/>
        <end position="49"/>
    </location>
</feature>
<keyword evidence="6 14" id="KW-0808">Transferase</keyword>
<evidence type="ECO:0000256" key="12">
    <source>
        <dbReference type="ARBA" id="ARBA00048366"/>
    </source>
</evidence>
<evidence type="ECO:0000256" key="10">
    <source>
        <dbReference type="ARBA" id="ARBA00022840"/>
    </source>
</evidence>
<sequence length="402" mass="42656">MATDSLLVPQCKTVTKTVDPASFTNNSNIYSQLPDHTNDSTAPTSTPSTKAADIQVINEASTLLKQGHLVAFPTETVYGLGANALDPSAVSKIYAAKGRPSDNPLIVHISSLKMLSQIMPENTELPNVYKAAIAKYWPGPLTILLPRGPNIPDSVVAGQPSVGVRFPSHPVARALIDACGFPIAAPSANTSGRPSPTLAEHVASDLDGRIQLVVDGGACTSGVESTVLDGLSSPPAILRPGGATYEGLCNLPGLEGLRVHGRDFRDVKLEATPTTPGMKYRHYTPECQVVLFESSSGSSSKVEALIQHEITEFVESGQSRIGILRTRDTPIVVSDSVSGLATIEDYYLGSSPEQVAHELFRGLRELEARKVQVILVEGISDADEGLAVMNRVRKAASRVITC</sequence>
<evidence type="ECO:0000256" key="1">
    <source>
        <dbReference type="ARBA" id="ARBA00004496"/>
    </source>
</evidence>
<feature type="binding site" evidence="15">
    <location>
        <position position="225"/>
    </location>
    <ligand>
        <name>L-threonine</name>
        <dbReference type="ChEBI" id="CHEBI:57926"/>
    </ligand>
</feature>
<feature type="domain" description="YrdC-like" evidence="17">
    <location>
        <begin position="54"/>
        <end position="243"/>
    </location>
</feature>
<evidence type="ECO:0000259" key="17">
    <source>
        <dbReference type="PROSITE" id="PS51163"/>
    </source>
</evidence>
<comment type="caution">
    <text evidence="18">The sequence shown here is derived from an EMBL/GenBank/DDBJ whole genome shotgun (WGS) entry which is preliminary data.</text>
</comment>
<feature type="region of interest" description="Disordered" evidence="16">
    <location>
        <begin position="28"/>
        <end position="49"/>
    </location>
</feature>
<dbReference type="NCBIfam" id="TIGR00057">
    <property type="entry name" value="L-threonylcarbamoyladenylate synthase"/>
    <property type="match status" value="1"/>
</dbReference>
<dbReference type="EMBL" id="QEAO01000022">
    <property type="protein sequence ID" value="TPX33174.1"/>
    <property type="molecule type" value="Genomic_DNA"/>
</dbReference>
<name>A0A507C4X7_9FUNG</name>
<evidence type="ECO:0000256" key="16">
    <source>
        <dbReference type="SAM" id="MobiDB-lite"/>
    </source>
</evidence>
<evidence type="ECO:0000256" key="5">
    <source>
        <dbReference type="ARBA" id="ARBA00022490"/>
    </source>
</evidence>
<evidence type="ECO:0000313" key="18">
    <source>
        <dbReference type="EMBL" id="TPX33174.1"/>
    </source>
</evidence>
<dbReference type="Proteomes" id="UP000319731">
    <property type="component" value="Unassembled WGS sequence"/>
</dbReference>
<dbReference type="GeneID" id="42005037"/>
<dbReference type="GO" id="GO:0006450">
    <property type="term" value="P:regulation of translational fidelity"/>
    <property type="evidence" value="ECO:0007669"/>
    <property type="project" value="TreeGrafter"/>
</dbReference>
<protein>
    <recommendedName>
        <fullName evidence="4 14">Threonylcarbamoyl-AMP synthase</fullName>
        <shortName evidence="14">TC-AMP synthase</shortName>
        <ecNumber evidence="3 14">2.7.7.87</ecNumber>
    </recommendedName>
    <alternativeName>
        <fullName evidence="11 14">L-threonylcarbamoyladenylate synthase</fullName>
    </alternativeName>
</protein>
<accession>A0A507C4X7</accession>
<feature type="binding site" evidence="15">
    <location>
        <position position="76"/>
    </location>
    <ligand>
        <name>L-threonine</name>
        <dbReference type="ChEBI" id="CHEBI:57926"/>
    </ligand>
</feature>
<evidence type="ECO:0000256" key="7">
    <source>
        <dbReference type="ARBA" id="ARBA00022694"/>
    </source>
</evidence>
<feature type="binding site" evidence="15">
    <location>
        <position position="108"/>
    </location>
    <ligand>
        <name>L-threonine</name>
        <dbReference type="ChEBI" id="CHEBI:57926"/>
    </ligand>
</feature>
<dbReference type="STRING" id="1806994.A0A507C4X7"/>
<feature type="binding site" evidence="15">
    <location>
        <position position="239"/>
    </location>
    <ligand>
        <name>ATP</name>
        <dbReference type="ChEBI" id="CHEBI:30616"/>
    </ligand>
</feature>
<evidence type="ECO:0000256" key="13">
    <source>
        <dbReference type="ARBA" id="ARBA00056339"/>
    </source>
</evidence>